<dbReference type="InterPro" id="IPR050126">
    <property type="entry name" value="Ap4A_hydrolase"/>
</dbReference>
<evidence type="ECO:0000313" key="2">
    <source>
        <dbReference type="EMBL" id="MEQ2511534.1"/>
    </source>
</evidence>
<name>A0ABV1G804_9FIRM</name>
<dbReference type="InterPro" id="IPR004843">
    <property type="entry name" value="Calcineurin-like_PHP"/>
</dbReference>
<comment type="caution">
    <text evidence="2">The sequence shown here is derived from an EMBL/GenBank/DDBJ whole genome shotgun (WGS) entry which is preliminary data.</text>
</comment>
<dbReference type="Pfam" id="PF00149">
    <property type="entry name" value="Metallophos"/>
    <property type="match status" value="1"/>
</dbReference>
<dbReference type="Gene3D" id="3.60.21.10">
    <property type="match status" value="1"/>
</dbReference>
<protein>
    <submittedName>
        <fullName evidence="2">Metallophosphoesterase</fullName>
    </submittedName>
</protein>
<sequence length="238" mass="27074">MEKQIEKERMRVIYAVSDLHGCYDKYMKLLERLHLTSDDSLYILGDIVDRGSGGMKILLDLIDRKNVFSCRGNHDHCAQILLRNFALPNDGCFADGLEEAFRLWLSDGGSTTYEEFLSLDESKQHAVLRYLGSLLVYKKLTVGGQKFFLAHTVPEKSKMLNIDSCRISDFIMGEPEYEKMYFEDAVIVTGHTPTGFIDPDYTGRIWKGNNHIAIDCGAVFGNPLGYICLDTMEEIYVE</sequence>
<keyword evidence="3" id="KW-1185">Reference proteome</keyword>
<proteinExistence type="predicted"/>
<evidence type="ECO:0000313" key="3">
    <source>
        <dbReference type="Proteomes" id="UP001491552"/>
    </source>
</evidence>
<evidence type="ECO:0000259" key="1">
    <source>
        <dbReference type="Pfam" id="PF00149"/>
    </source>
</evidence>
<dbReference type="Proteomes" id="UP001491552">
    <property type="component" value="Unassembled WGS sequence"/>
</dbReference>
<reference evidence="2 3" key="1">
    <citation type="submission" date="2024-03" db="EMBL/GenBank/DDBJ databases">
        <title>Human intestinal bacterial collection.</title>
        <authorList>
            <person name="Pauvert C."/>
            <person name="Hitch T.C.A."/>
            <person name="Clavel T."/>
        </authorList>
    </citation>
    <scope>NUCLEOTIDE SEQUENCE [LARGE SCALE GENOMIC DNA]</scope>
    <source>
        <strain evidence="2 3">CLA-AA-H192</strain>
    </source>
</reference>
<gene>
    <name evidence="2" type="ORF">WMO66_09800</name>
</gene>
<feature type="domain" description="Calcineurin-like phosphoesterase" evidence="1">
    <location>
        <begin position="13"/>
        <end position="200"/>
    </location>
</feature>
<organism evidence="2 3">
    <name type="scientific">Faecousia intestinalis</name>
    <dbReference type="NCBI Taxonomy" id="3133167"/>
    <lineage>
        <taxon>Bacteria</taxon>
        <taxon>Bacillati</taxon>
        <taxon>Bacillota</taxon>
        <taxon>Clostridia</taxon>
        <taxon>Eubacteriales</taxon>
        <taxon>Oscillospiraceae</taxon>
        <taxon>Faecousia</taxon>
    </lineage>
</organism>
<dbReference type="EMBL" id="JBBMFF010000237">
    <property type="protein sequence ID" value="MEQ2511534.1"/>
    <property type="molecule type" value="Genomic_DNA"/>
</dbReference>
<dbReference type="SUPFAM" id="SSF56300">
    <property type="entry name" value="Metallo-dependent phosphatases"/>
    <property type="match status" value="1"/>
</dbReference>
<accession>A0ABV1G804</accession>
<dbReference type="PANTHER" id="PTHR42850">
    <property type="entry name" value="METALLOPHOSPHOESTERASE"/>
    <property type="match status" value="1"/>
</dbReference>
<dbReference type="RefSeq" id="WP_349136257.1">
    <property type="nucleotide sequence ID" value="NZ_JBBMFF010000237.1"/>
</dbReference>
<dbReference type="PANTHER" id="PTHR42850:SF2">
    <property type="entry name" value="BLL5683 PROTEIN"/>
    <property type="match status" value="1"/>
</dbReference>
<dbReference type="InterPro" id="IPR029052">
    <property type="entry name" value="Metallo-depent_PP-like"/>
</dbReference>